<name>A0A382HLL6_9ZZZZ</name>
<sequence>MISSNREEAFDVYANVMAAILY</sequence>
<dbReference type="AlphaFoldDB" id="A0A382HLL6"/>
<evidence type="ECO:0000313" key="1">
    <source>
        <dbReference type="EMBL" id="SVB88176.1"/>
    </source>
</evidence>
<organism evidence="1">
    <name type="scientific">marine metagenome</name>
    <dbReference type="NCBI Taxonomy" id="408172"/>
    <lineage>
        <taxon>unclassified sequences</taxon>
        <taxon>metagenomes</taxon>
        <taxon>ecological metagenomes</taxon>
    </lineage>
</organism>
<dbReference type="EMBL" id="UINC01062002">
    <property type="protein sequence ID" value="SVB88176.1"/>
    <property type="molecule type" value="Genomic_DNA"/>
</dbReference>
<accession>A0A382HLL6</accession>
<reference evidence="1" key="1">
    <citation type="submission" date="2018-05" db="EMBL/GenBank/DDBJ databases">
        <authorList>
            <person name="Lanie J.A."/>
            <person name="Ng W.-L."/>
            <person name="Kazmierczak K.M."/>
            <person name="Andrzejewski T.M."/>
            <person name="Davidsen T.M."/>
            <person name="Wayne K.J."/>
            <person name="Tettelin H."/>
            <person name="Glass J.I."/>
            <person name="Rusch D."/>
            <person name="Podicherti R."/>
            <person name="Tsui H.-C.T."/>
            <person name="Winkler M.E."/>
        </authorList>
    </citation>
    <scope>NUCLEOTIDE SEQUENCE</scope>
</reference>
<protein>
    <submittedName>
        <fullName evidence="1">Uncharacterized protein</fullName>
    </submittedName>
</protein>
<gene>
    <name evidence="1" type="ORF">METZ01_LOCUS241030</name>
</gene>
<proteinExistence type="predicted"/>